<dbReference type="RefSeq" id="XP_002911200.1">
    <property type="nucleotide sequence ID" value="XM_002911154.1"/>
</dbReference>
<proteinExistence type="predicted"/>
<keyword evidence="1" id="KW-0175">Coiled coil</keyword>
<feature type="compositionally biased region" description="Low complexity" evidence="2">
    <location>
        <begin position="483"/>
        <end position="501"/>
    </location>
</feature>
<sequence>MPAAKTKSTAGANGSAAPKAASRSGTATPVSTVGTKDAGEAAATLTGKPDKKAFEAEQDAIKAAIDAAQTKLNAVRDKIGLATGSGSSERRNELLNQLNEIKGHQSLNKSSRLKLREQIDAKQEALQQKIKALQNAKAKIPFKTVAEIDAHIKNLERQVESGNMKLADEKRALAEISTTKRSRRIVEGFQADQEAIDTDKREIEELKKQRDDPELKAINDKYDAIKAELDELRKQGDEAAAQRNKLYQERDALQAELKELYNRKRESFQRYKDHNDRYWAKVNEDRARRAERARAQKAAEELQKKKELAERLLEEAQVPAFQAHIDDCQTLIDFFSGKTTGAPTYKSLENQEKAELPGVKKLEIRKVEDIPEGSIVRKKKGEDEESYFVGGKGKSKGKKGGKTDSPATPTTASTSALNVPLPTLSALLSMSIPPPTSTADVPRVIEDLKTKKAWYEANQDRVTAENVAKAEKEIQRLTGETKPAAAAPAESSEPPSPSQDDAAPKEGEDAVEADS</sequence>
<dbReference type="AlphaFoldDB" id="D6RMV9"/>
<dbReference type="PANTHER" id="PTHR31027:SF2">
    <property type="entry name" value="LEBERCILIN DOMAIN-CONTAINING PROTEIN"/>
    <property type="match status" value="1"/>
</dbReference>
<dbReference type="eggNOG" id="ENOG502QRKP">
    <property type="taxonomic scope" value="Eukaryota"/>
</dbReference>
<accession>D6RMV9</accession>
<feature type="compositionally biased region" description="Polar residues" evidence="2">
    <location>
        <begin position="23"/>
        <end position="34"/>
    </location>
</feature>
<dbReference type="GO" id="GO:0003729">
    <property type="term" value="F:mRNA binding"/>
    <property type="evidence" value="ECO:0007669"/>
    <property type="project" value="TreeGrafter"/>
</dbReference>
<feature type="region of interest" description="Disordered" evidence="2">
    <location>
        <begin position="377"/>
        <end position="417"/>
    </location>
</feature>
<evidence type="ECO:0000256" key="1">
    <source>
        <dbReference type="SAM" id="Coils"/>
    </source>
</evidence>
<dbReference type="FunCoup" id="D6RMV9">
    <property type="interactions" value="20"/>
</dbReference>
<dbReference type="OMA" id="AHWKEDQ"/>
<evidence type="ECO:0000313" key="3">
    <source>
        <dbReference type="EMBL" id="EFI27706.1"/>
    </source>
</evidence>
<dbReference type="InterPro" id="IPR039604">
    <property type="entry name" value="Bfr1"/>
</dbReference>
<protein>
    <submittedName>
        <fullName evidence="3">Nuclear segregation protein Bfr1</fullName>
    </submittedName>
</protein>
<dbReference type="HOGENOM" id="CLU_023943_0_0_1"/>
<dbReference type="InParanoid" id="D6RMV9"/>
<feature type="compositionally biased region" description="Basic and acidic residues" evidence="2">
    <location>
        <begin position="461"/>
        <end position="475"/>
    </location>
</feature>
<gene>
    <name evidence="3" type="ORF">CC1G_14631</name>
</gene>
<dbReference type="GeneID" id="9380101"/>
<comment type="caution">
    <text evidence="3">The sequence shown here is derived from an EMBL/GenBank/DDBJ whole genome shotgun (WGS) entry which is preliminary data.</text>
</comment>
<feature type="region of interest" description="Disordered" evidence="2">
    <location>
        <begin position="461"/>
        <end position="515"/>
    </location>
</feature>
<dbReference type="PANTHER" id="PTHR31027">
    <property type="entry name" value="NUCLEAR SEGREGATION PROTEIN BFR1"/>
    <property type="match status" value="1"/>
</dbReference>
<dbReference type="GO" id="GO:0042175">
    <property type="term" value="C:nuclear outer membrane-endoplasmic reticulum membrane network"/>
    <property type="evidence" value="ECO:0007669"/>
    <property type="project" value="TreeGrafter"/>
</dbReference>
<dbReference type="OrthoDB" id="2195113at2759"/>
<dbReference type="GO" id="GO:0008298">
    <property type="term" value="P:intracellular mRNA localization"/>
    <property type="evidence" value="ECO:0007669"/>
    <property type="project" value="TreeGrafter"/>
</dbReference>
<dbReference type="EMBL" id="AACS02000005">
    <property type="protein sequence ID" value="EFI27706.1"/>
    <property type="molecule type" value="Genomic_DNA"/>
</dbReference>
<reference evidence="3 4" key="1">
    <citation type="journal article" date="2010" name="Proc. Natl. Acad. Sci. U.S.A.">
        <title>Insights into evolution of multicellular fungi from the assembled chromosomes of the mushroom Coprinopsis cinerea (Coprinus cinereus).</title>
        <authorList>
            <person name="Stajich J.E."/>
            <person name="Wilke S.K."/>
            <person name="Ahren D."/>
            <person name="Au C.H."/>
            <person name="Birren B.W."/>
            <person name="Borodovsky M."/>
            <person name="Burns C."/>
            <person name="Canback B."/>
            <person name="Casselton L.A."/>
            <person name="Cheng C.K."/>
            <person name="Deng J."/>
            <person name="Dietrich F.S."/>
            <person name="Fargo D.C."/>
            <person name="Farman M.L."/>
            <person name="Gathman A.C."/>
            <person name="Goldberg J."/>
            <person name="Guigo R."/>
            <person name="Hoegger P.J."/>
            <person name="Hooker J.B."/>
            <person name="Huggins A."/>
            <person name="James T.Y."/>
            <person name="Kamada T."/>
            <person name="Kilaru S."/>
            <person name="Kodira C."/>
            <person name="Kues U."/>
            <person name="Kupfer D."/>
            <person name="Kwan H.S."/>
            <person name="Lomsadze A."/>
            <person name="Li W."/>
            <person name="Lilly W.W."/>
            <person name="Ma L.J."/>
            <person name="Mackey A.J."/>
            <person name="Manning G."/>
            <person name="Martin F."/>
            <person name="Muraguchi H."/>
            <person name="Natvig D.O."/>
            <person name="Palmerini H."/>
            <person name="Ramesh M.A."/>
            <person name="Rehmeyer C.J."/>
            <person name="Roe B.A."/>
            <person name="Shenoy N."/>
            <person name="Stanke M."/>
            <person name="Ter-Hovhannisyan V."/>
            <person name="Tunlid A."/>
            <person name="Velagapudi R."/>
            <person name="Vision T.J."/>
            <person name="Zeng Q."/>
            <person name="Zolan M.E."/>
            <person name="Pukkila P.J."/>
        </authorList>
    </citation>
    <scope>NUCLEOTIDE SEQUENCE [LARGE SCALE GENOMIC DNA]</scope>
    <source>
        <strain evidence="4">Okayama-7 / 130 / ATCC MYA-4618 / FGSC 9003</strain>
    </source>
</reference>
<dbReference type="Proteomes" id="UP000001861">
    <property type="component" value="Unassembled WGS sequence"/>
</dbReference>
<evidence type="ECO:0000256" key="2">
    <source>
        <dbReference type="SAM" id="MobiDB-lite"/>
    </source>
</evidence>
<evidence type="ECO:0000313" key="4">
    <source>
        <dbReference type="Proteomes" id="UP000001861"/>
    </source>
</evidence>
<dbReference type="STRING" id="240176.D6RMV9"/>
<dbReference type="VEuPathDB" id="FungiDB:CC1G_14631"/>
<feature type="region of interest" description="Disordered" evidence="2">
    <location>
        <begin position="1"/>
        <end position="51"/>
    </location>
</feature>
<feature type="compositionally biased region" description="Low complexity" evidence="2">
    <location>
        <begin position="10"/>
        <end position="22"/>
    </location>
</feature>
<organism evidence="3 4">
    <name type="scientific">Coprinopsis cinerea (strain Okayama-7 / 130 / ATCC MYA-4618 / FGSC 9003)</name>
    <name type="common">Inky cap fungus</name>
    <name type="synonym">Hormographiella aspergillata</name>
    <dbReference type="NCBI Taxonomy" id="240176"/>
    <lineage>
        <taxon>Eukaryota</taxon>
        <taxon>Fungi</taxon>
        <taxon>Dikarya</taxon>
        <taxon>Basidiomycota</taxon>
        <taxon>Agaricomycotina</taxon>
        <taxon>Agaricomycetes</taxon>
        <taxon>Agaricomycetidae</taxon>
        <taxon>Agaricales</taxon>
        <taxon>Agaricineae</taxon>
        <taxon>Psathyrellaceae</taxon>
        <taxon>Coprinopsis</taxon>
    </lineage>
</organism>
<dbReference type="GO" id="GO:1990904">
    <property type="term" value="C:ribonucleoprotein complex"/>
    <property type="evidence" value="ECO:0007669"/>
    <property type="project" value="TreeGrafter"/>
</dbReference>
<name>D6RMV9_COPC7</name>
<dbReference type="KEGG" id="cci:CC1G_14631"/>
<dbReference type="GO" id="GO:0005783">
    <property type="term" value="C:endoplasmic reticulum"/>
    <property type="evidence" value="ECO:0007669"/>
    <property type="project" value="TreeGrafter"/>
</dbReference>
<keyword evidence="4" id="KW-1185">Reference proteome</keyword>
<feature type="compositionally biased region" description="Low complexity" evidence="2">
    <location>
        <begin position="405"/>
        <end position="416"/>
    </location>
</feature>
<feature type="coiled-coil region" evidence="1">
    <location>
        <begin position="112"/>
        <end position="319"/>
    </location>
</feature>